<dbReference type="NCBIfam" id="NF002447">
    <property type="entry name" value="PRK01611.3-4"/>
    <property type="match status" value="1"/>
</dbReference>
<feature type="short sequence motif" description="'HIGH' region" evidence="8">
    <location>
        <begin position="131"/>
        <end position="141"/>
    </location>
</feature>
<name>A0A2K5APP3_9ARCH</name>
<dbReference type="InterPro" id="IPR001278">
    <property type="entry name" value="Arg-tRNA-ligase"/>
</dbReference>
<comment type="subcellular location">
    <subcellularLocation>
        <location evidence="8">Cytoplasm</location>
    </subcellularLocation>
</comment>
<dbReference type="Gene3D" id="1.10.730.10">
    <property type="entry name" value="Isoleucyl-tRNA Synthetase, Domain 1"/>
    <property type="match status" value="1"/>
</dbReference>
<dbReference type="GO" id="GO:0005524">
    <property type="term" value="F:ATP binding"/>
    <property type="evidence" value="ECO:0007669"/>
    <property type="project" value="UniProtKB-UniRule"/>
</dbReference>
<gene>
    <name evidence="8 13" type="primary">argS</name>
    <name evidence="13" type="ORF">NCAV_0411</name>
</gene>
<keyword evidence="8" id="KW-0963">Cytoplasm</keyword>
<keyword evidence="3 8" id="KW-0547">Nucleotide-binding</keyword>
<dbReference type="Gene3D" id="3.40.50.620">
    <property type="entry name" value="HUPs"/>
    <property type="match status" value="1"/>
</dbReference>
<dbReference type="GO" id="GO:0006420">
    <property type="term" value="P:arginyl-tRNA aminoacylation"/>
    <property type="evidence" value="ECO:0007669"/>
    <property type="project" value="UniProtKB-UniRule"/>
</dbReference>
<evidence type="ECO:0000256" key="10">
    <source>
        <dbReference type="SAM" id="MobiDB-lite"/>
    </source>
</evidence>
<evidence type="ECO:0000259" key="11">
    <source>
        <dbReference type="SMART" id="SM00836"/>
    </source>
</evidence>
<keyword evidence="5 8" id="KW-0648">Protein biosynthesis</keyword>
<evidence type="ECO:0000256" key="6">
    <source>
        <dbReference type="ARBA" id="ARBA00023146"/>
    </source>
</evidence>
<evidence type="ECO:0000256" key="4">
    <source>
        <dbReference type="ARBA" id="ARBA00022840"/>
    </source>
</evidence>
<dbReference type="GO" id="GO:0005737">
    <property type="term" value="C:cytoplasm"/>
    <property type="evidence" value="ECO:0007669"/>
    <property type="project" value="UniProtKB-SubCell"/>
</dbReference>
<feature type="domain" description="DALR anticodon binding" evidence="11">
    <location>
        <begin position="517"/>
        <end position="656"/>
    </location>
</feature>
<evidence type="ECO:0000256" key="8">
    <source>
        <dbReference type="HAMAP-Rule" id="MF_00123"/>
    </source>
</evidence>
<dbReference type="PANTHER" id="PTHR11956">
    <property type="entry name" value="ARGINYL-TRNA SYNTHETASE"/>
    <property type="match status" value="1"/>
</dbReference>
<evidence type="ECO:0000259" key="12">
    <source>
        <dbReference type="SMART" id="SM01016"/>
    </source>
</evidence>
<dbReference type="SMART" id="SM00836">
    <property type="entry name" value="DALR_1"/>
    <property type="match status" value="1"/>
</dbReference>
<dbReference type="RefSeq" id="WP_103287565.1">
    <property type="nucleotide sequence ID" value="NZ_LT981265.1"/>
</dbReference>
<organism evidence="13 14">
    <name type="scientific">Candidatus Nitrosocaldus cavascurensis</name>
    <dbReference type="NCBI Taxonomy" id="2058097"/>
    <lineage>
        <taxon>Archaea</taxon>
        <taxon>Nitrososphaerota</taxon>
        <taxon>Nitrososphaeria</taxon>
        <taxon>Candidatus Nitrosocaldales</taxon>
        <taxon>Candidatus Nitrosocaldaceae</taxon>
        <taxon>Candidatus Nitrosocaldus</taxon>
    </lineage>
</organism>
<dbReference type="SUPFAM" id="SSF55190">
    <property type="entry name" value="Arginyl-tRNA synthetase (ArgRS), N-terminal 'additional' domain"/>
    <property type="match status" value="1"/>
</dbReference>
<evidence type="ECO:0000256" key="1">
    <source>
        <dbReference type="ARBA" id="ARBA00005594"/>
    </source>
</evidence>
<dbReference type="InterPro" id="IPR036695">
    <property type="entry name" value="Arg-tRNA-synth_N_sf"/>
</dbReference>
<protein>
    <recommendedName>
        <fullName evidence="8">Arginine--tRNA ligase</fullName>
        <ecNumber evidence="8">6.1.1.19</ecNumber>
    </recommendedName>
    <alternativeName>
        <fullName evidence="8">Arginyl-tRNA synthetase</fullName>
        <shortName evidence="8">ArgRS</shortName>
    </alternativeName>
</protein>
<evidence type="ECO:0000256" key="7">
    <source>
        <dbReference type="ARBA" id="ARBA00049339"/>
    </source>
</evidence>
<feature type="region of interest" description="Disordered" evidence="10">
    <location>
        <begin position="542"/>
        <end position="561"/>
    </location>
</feature>
<evidence type="ECO:0000256" key="3">
    <source>
        <dbReference type="ARBA" id="ARBA00022741"/>
    </source>
</evidence>
<evidence type="ECO:0000256" key="2">
    <source>
        <dbReference type="ARBA" id="ARBA00022598"/>
    </source>
</evidence>
<dbReference type="SUPFAM" id="SSF47323">
    <property type="entry name" value="Anticodon-binding domain of a subclass of class I aminoacyl-tRNA synthetases"/>
    <property type="match status" value="1"/>
</dbReference>
<dbReference type="PRINTS" id="PR01038">
    <property type="entry name" value="TRNASYNTHARG"/>
</dbReference>
<accession>A0A2K5APP3</accession>
<dbReference type="KEGG" id="ncv:NCAV_0411"/>
<dbReference type="GeneID" id="41594508"/>
<dbReference type="InterPro" id="IPR008909">
    <property type="entry name" value="DALR_anticod-bd"/>
</dbReference>
<dbReference type="Gene3D" id="3.30.1360.70">
    <property type="entry name" value="Arginyl tRNA synthetase N-terminal domain"/>
    <property type="match status" value="1"/>
</dbReference>
<dbReference type="SUPFAM" id="SSF52374">
    <property type="entry name" value="Nucleotidylyl transferase"/>
    <property type="match status" value="1"/>
</dbReference>
<dbReference type="AlphaFoldDB" id="A0A2K5APP3"/>
<evidence type="ECO:0000256" key="9">
    <source>
        <dbReference type="RuleBase" id="RU363038"/>
    </source>
</evidence>
<dbReference type="Pfam" id="PF00750">
    <property type="entry name" value="tRNA-synt_1d"/>
    <property type="match status" value="1"/>
</dbReference>
<dbReference type="Pfam" id="PF05746">
    <property type="entry name" value="DALR_1"/>
    <property type="match status" value="1"/>
</dbReference>
<dbReference type="InterPro" id="IPR005148">
    <property type="entry name" value="Arg-tRNA-synth_N"/>
</dbReference>
<keyword evidence="14" id="KW-1185">Reference proteome</keyword>
<keyword evidence="6 8" id="KW-0030">Aminoacyl-tRNA synthetase</keyword>
<dbReference type="EMBL" id="LT981265">
    <property type="protein sequence ID" value="SPC33605.1"/>
    <property type="molecule type" value="Genomic_DNA"/>
</dbReference>
<evidence type="ECO:0000313" key="13">
    <source>
        <dbReference type="EMBL" id="SPC33605.1"/>
    </source>
</evidence>
<reference evidence="14" key="1">
    <citation type="submission" date="2018-01" db="EMBL/GenBank/DDBJ databases">
        <authorList>
            <person name="Kerou L M."/>
        </authorList>
    </citation>
    <scope>NUCLEOTIDE SEQUENCE [LARGE SCALE GENOMIC DNA]</scope>
    <source>
        <strain evidence="14">SCU2</strain>
    </source>
</reference>
<feature type="compositionally biased region" description="Basic and acidic residues" evidence="10">
    <location>
        <begin position="543"/>
        <end position="558"/>
    </location>
</feature>
<keyword evidence="4 8" id="KW-0067">ATP-binding</keyword>
<dbReference type="InterPro" id="IPR014729">
    <property type="entry name" value="Rossmann-like_a/b/a_fold"/>
</dbReference>
<dbReference type="Proteomes" id="UP000236248">
    <property type="component" value="Chromosome NCAV"/>
</dbReference>
<dbReference type="InterPro" id="IPR001412">
    <property type="entry name" value="aa-tRNA-synth_I_CS"/>
</dbReference>
<comment type="similarity">
    <text evidence="1 8 9">Belongs to the class-I aminoacyl-tRNA synthetase family.</text>
</comment>
<keyword evidence="2 8" id="KW-0436">Ligase</keyword>
<dbReference type="PANTHER" id="PTHR11956:SF5">
    <property type="entry name" value="ARGININE--TRNA LIGASE, CYTOPLASMIC"/>
    <property type="match status" value="1"/>
</dbReference>
<dbReference type="EC" id="6.1.1.19" evidence="8"/>
<dbReference type="HAMAP" id="MF_00123">
    <property type="entry name" value="Arg_tRNA_synth"/>
    <property type="match status" value="1"/>
</dbReference>
<dbReference type="InterPro" id="IPR009080">
    <property type="entry name" value="tRNAsynth_Ia_anticodon-bd"/>
</dbReference>
<evidence type="ECO:0000256" key="5">
    <source>
        <dbReference type="ARBA" id="ARBA00022917"/>
    </source>
</evidence>
<comment type="catalytic activity">
    <reaction evidence="7 8">
        <text>tRNA(Arg) + L-arginine + ATP = L-arginyl-tRNA(Arg) + AMP + diphosphate</text>
        <dbReference type="Rhea" id="RHEA:20301"/>
        <dbReference type="Rhea" id="RHEA-COMP:9658"/>
        <dbReference type="Rhea" id="RHEA-COMP:9673"/>
        <dbReference type="ChEBI" id="CHEBI:30616"/>
        <dbReference type="ChEBI" id="CHEBI:32682"/>
        <dbReference type="ChEBI" id="CHEBI:33019"/>
        <dbReference type="ChEBI" id="CHEBI:78442"/>
        <dbReference type="ChEBI" id="CHEBI:78513"/>
        <dbReference type="ChEBI" id="CHEBI:456215"/>
        <dbReference type="EC" id="6.1.1.19"/>
    </reaction>
</comment>
<evidence type="ECO:0000313" key="14">
    <source>
        <dbReference type="Proteomes" id="UP000236248"/>
    </source>
</evidence>
<dbReference type="GO" id="GO:0004814">
    <property type="term" value="F:arginine-tRNA ligase activity"/>
    <property type="evidence" value="ECO:0007669"/>
    <property type="project" value="UniProtKB-UniRule"/>
</dbReference>
<feature type="domain" description="Arginyl tRNA synthetase N-terminal" evidence="12">
    <location>
        <begin position="8"/>
        <end position="93"/>
    </location>
</feature>
<dbReference type="Pfam" id="PF03485">
    <property type="entry name" value="Arg_tRNA_synt_N"/>
    <property type="match status" value="1"/>
</dbReference>
<dbReference type="InterPro" id="IPR035684">
    <property type="entry name" value="ArgRS_core"/>
</dbReference>
<dbReference type="PROSITE" id="PS00178">
    <property type="entry name" value="AA_TRNA_LIGASE_I"/>
    <property type="match status" value="1"/>
</dbReference>
<proteinExistence type="inferred from homology"/>
<dbReference type="SMART" id="SM01016">
    <property type="entry name" value="Arg_tRNA_synt_N"/>
    <property type="match status" value="1"/>
</dbReference>
<sequence>MTMRKAIDEARALLDEAISHYGLKDVAYDVAEPKEEQYGDLYSNIAFQLSKILRKSPSMIAEEICRLCSGSIAKCRLIRAMEPHKAGYINFRLDMHELARITLEEVKSKGRMYGSIDIGKGKRVLIEHTSVNPNKALHIGHVRNLVLGDTIYRLLRFTNHDAIVLNYIDDSGLQVADIIVGFMFLNFPLESSKKFDHYCGDEVYVKVNEMYEHDPSLLAKRREVLKAMEDYNSDIARFAREVTCRVLNEQLKTCWRLNARYDCLNFESQIIASRLWDKALSLMQSKDILKVDDDPASKYHGCIVVKAGIEGEEKVLVRSDGTATYIAKDIPYAMWKLGIVEDPFKYVEYAKQPDGSMLWATSLYSNGSLLKLNGADIAITVIDVRQSRLQKIIAKILSMLDKDSSRYKHLAYEVVALSASTARLFNIDIGDRRFAHMKGREGIYINADDMLDRLHNKAYEEVKARNPDGDEQWLHSTAESIAVAALRYSMLKQDLDKIITFDIEDALNLQGESGQYIQYAYARASRILEKASRIAAVVVGEGRGGEEGEEEGGRRGGIDIDPSSTHLIGNGEVALIKTIARFDLVVEDTVKSLNPKTIARYCYTLAMVFNEFYEKVPVLHEKDTDLIRMRLSIVKAFTTTMSNCMYLLGIDALERM</sequence>